<dbReference type="Gene3D" id="3.90.550.10">
    <property type="entry name" value="Spore Coat Polysaccharide Biosynthesis Protein SpsA, Chain A"/>
    <property type="match status" value="1"/>
</dbReference>
<evidence type="ECO:0000313" key="3">
    <source>
        <dbReference type="Proteomes" id="UP001158050"/>
    </source>
</evidence>
<comment type="caution">
    <text evidence="2">The sequence shown here is derived from an EMBL/GenBank/DDBJ whole genome shotgun (WGS) entry which is preliminary data.</text>
</comment>
<dbReference type="RefSeq" id="WP_283417710.1">
    <property type="nucleotide sequence ID" value="NZ_FXUO01000008.1"/>
</dbReference>
<organism evidence="2 3">
    <name type="scientific">Epilithonimonas pallida</name>
    <dbReference type="NCBI Taxonomy" id="373671"/>
    <lineage>
        <taxon>Bacteria</taxon>
        <taxon>Pseudomonadati</taxon>
        <taxon>Bacteroidota</taxon>
        <taxon>Flavobacteriia</taxon>
        <taxon>Flavobacteriales</taxon>
        <taxon>Weeksellaceae</taxon>
        <taxon>Chryseobacterium group</taxon>
        <taxon>Epilithonimonas</taxon>
    </lineage>
</organism>
<feature type="domain" description="Glycosyltransferase 2-like" evidence="1">
    <location>
        <begin position="9"/>
        <end position="166"/>
    </location>
</feature>
<keyword evidence="3" id="KW-1185">Reference proteome</keyword>
<dbReference type="InterPro" id="IPR029044">
    <property type="entry name" value="Nucleotide-diphossugar_trans"/>
</dbReference>
<protein>
    <submittedName>
        <fullName evidence="2">Glycosyltransferase, GT2 family</fullName>
    </submittedName>
</protein>
<dbReference type="InterPro" id="IPR001173">
    <property type="entry name" value="Glyco_trans_2-like"/>
</dbReference>
<dbReference type="PANTHER" id="PTHR43685:SF2">
    <property type="entry name" value="GLYCOSYLTRANSFERASE 2-LIKE DOMAIN-CONTAINING PROTEIN"/>
    <property type="match status" value="1"/>
</dbReference>
<reference evidence="2 3" key="1">
    <citation type="submission" date="2017-05" db="EMBL/GenBank/DDBJ databases">
        <authorList>
            <person name="Varghese N."/>
            <person name="Submissions S."/>
        </authorList>
    </citation>
    <scope>NUCLEOTIDE SEQUENCE [LARGE SCALE GENOMIC DNA]</scope>
    <source>
        <strain evidence="2 3">DSM 18015</strain>
    </source>
</reference>
<evidence type="ECO:0000259" key="1">
    <source>
        <dbReference type="Pfam" id="PF00535"/>
    </source>
</evidence>
<sequence>MEDKSILVSVIIPTYKDWDRLKLCLDALYSQSYDQEQFEILVVNNDPNDSFNQNFAFLNKNVTFLDEKKTGSYAARNKALTVAKGKYIGFTDSDCIPDKNWIKNAVEIFETRPEVDRIGGKIKMFYPNKNVSIADLYDETYAFPQKDYVEGGFAVTGNLFVRMEVLDNNYFDEELESGGDLKWGLNSTKKGFSIVYSPDVLINHPTRSTVEELVRKMKRVGKGLRKASNAGKQYSSLHLMLFYLKNFCFKYITETGQRNPSLSLKNKLLVSALHAYILYTRDKEKYRS</sequence>
<accession>A0ABY1R6Z1</accession>
<dbReference type="PANTHER" id="PTHR43685">
    <property type="entry name" value="GLYCOSYLTRANSFERASE"/>
    <property type="match status" value="1"/>
</dbReference>
<dbReference type="Proteomes" id="UP001158050">
    <property type="component" value="Unassembled WGS sequence"/>
</dbReference>
<dbReference type="EMBL" id="FXUO01000008">
    <property type="protein sequence ID" value="SMP96127.1"/>
    <property type="molecule type" value="Genomic_DNA"/>
</dbReference>
<proteinExistence type="predicted"/>
<evidence type="ECO:0000313" key="2">
    <source>
        <dbReference type="EMBL" id="SMP96127.1"/>
    </source>
</evidence>
<gene>
    <name evidence="2" type="ORF">SAMN05421679_108112</name>
</gene>
<dbReference type="SUPFAM" id="SSF53448">
    <property type="entry name" value="Nucleotide-diphospho-sugar transferases"/>
    <property type="match status" value="1"/>
</dbReference>
<dbReference type="Pfam" id="PF00535">
    <property type="entry name" value="Glycos_transf_2"/>
    <property type="match status" value="1"/>
</dbReference>
<name>A0ABY1R6Z1_9FLAO</name>
<dbReference type="InterPro" id="IPR050834">
    <property type="entry name" value="Glycosyltransf_2"/>
</dbReference>